<evidence type="ECO:0000313" key="2">
    <source>
        <dbReference type="Proteomes" id="UP000737402"/>
    </source>
</evidence>
<comment type="caution">
    <text evidence="1">The sequence shown here is derived from an EMBL/GenBank/DDBJ whole genome shotgun (WGS) entry which is preliminary data.</text>
</comment>
<gene>
    <name evidence="1" type="ORF">JOC95_003818</name>
</gene>
<accession>A0ABS2P4L5</accession>
<reference evidence="1 2" key="1">
    <citation type="submission" date="2021-01" db="EMBL/GenBank/DDBJ databases">
        <title>Genomic Encyclopedia of Type Strains, Phase IV (KMG-IV): sequencing the most valuable type-strain genomes for metagenomic binning, comparative biology and taxonomic classification.</title>
        <authorList>
            <person name="Goeker M."/>
        </authorList>
    </citation>
    <scope>NUCLEOTIDE SEQUENCE [LARGE SCALE GENOMIC DNA]</scope>
    <source>
        <strain evidence="1 2">DSM 25879</strain>
    </source>
</reference>
<dbReference type="RefSeq" id="WP_204418945.1">
    <property type="nucleotide sequence ID" value="NZ_JAFBED010000012.1"/>
</dbReference>
<protein>
    <submittedName>
        <fullName evidence="1">Uncharacterized protein</fullName>
    </submittedName>
</protein>
<dbReference type="Proteomes" id="UP000737402">
    <property type="component" value="Unassembled WGS sequence"/>
</dbReference>
<organism evidence="1 2">
    <name type="scientific">Sutcliffiella tianshenii</name>
    <dbReference type="NCBI Taxonomy" id="1463404"/>
    <lineage>
        <taxon>Bacteria</taxon>
        <taxon>Bacillati</taxon>
        <taxon>Bacillota</taxon>
        <taxon>Bacilli</taxon>
        <taxon>Bacillales</taxon>
        <taxon>Bacillaceae</taxon>
        <taxon>Sutcliffiella</taxon>
    </lineage>
</organism>
<evidence type="ECO:0000313" key="1">
    <source>
        <dbReference type="EMBL" id="MBM7621910.1"/>
    </source>
</evidence>
<sequence length="47" mass="5702">MIRNREKIKEQDEINEELKKGIVVGPSFEFLFEEENNNYDEKYADHI</sequence>
<name>A0ABS2P4L5_9BACI</name>
<keyword evidence="2" id="KW-1185">Reference proteome</keyword>
<proteinExistence type="predicted"/>
<dbReference type="EMBL" id="JAFBED010000012">
    <property type="protein sequence ID" value="MBM7621910.1"/>
    <property type="molecule type" value="Genomic_DNA"/>
</dbReference>